<evidence type="ECO:0000313" key="2">
    <source>
        <dbReference type="Proteomes" id="UP000219271"/>
    </source>
</evidence>
<keyword evidence="2" id="KW-1185">Reference proteome</keyword>
<dbReference type="EMBL" id="OCMY01000001">
    <property type="protein sequence ID" value="SOD38013.1"/>
    <property type="molecule type" value="Genomic_DNA"/>
</dbReference>
<proteinExistence type="predicted"/>
<dbReference type="Proteomes" id="UP000219271">
    <property type="component" value="Unassembled WGS sequence"/>
</dbReference>
<dbReference type="AlphaFoldDB" id="A0A286BV34"/>
<evidence type="ECO:0000313" key="1">
    <source>
        <dbReference type="EMBL" id="SOD38013.1"/>
    </source>
</evidence>
<sequence>MGVEFHITRAEFWAENDDNQISSDEWFNIINSDPELSLSPRNGEFNAIWNGGGSDGEDWLDWSEGNIYTKWPPTPLYRKMLQISHKLNAKVMDDDGTIYETPDAWQYNPKSCVATASVDTTNGRKMAEERNAIQCFLSLFGLKKR</sequence>
<reference evidence="2" key="1">
    <citation type="submission" date="2017-09" db="EMBL/GenBank/DDBJ databases">
        <authorList>
            <person name="Varghese N."/>
            <person name="Submissions S."/>
        </authorList>
    </citation>
    <scope>NUCLEOTIDE SEQUENCE [LARGE SCALE GENOMIC DNA]</scope>
    <source>
        <strain evidence="2">JKS000234</strain>
    </source>
</reference>
<accession>A0A286BV34</accession>
<dbReference type="RefSeq" id="WP_320204476.1">
    <property type="nucleotide sequence ID" value="NZ_OCMY01000001.1"/>
</dbReference>
<name>A0A286BV34_9GAMM</name>
<organism evidence="1 2">
    <name type="scientific">Candidatus Pantoea floridensis</name>
    <dbReference type="NCBI Taxonomy" id="1938870"/>
    <lineage>
        <taxon>Bacteria</taxon>
        <taxon>Pseudomonadati</taxon>
        <taxon>Pseudomonadota</taxon>
        <taxon>Gammaproteobacteria</taxon>
        <taxon>Enterobacterales</taxon>
        <taxon>Erwiniaceae</taxon>
        <taxon>Pantoea</taxon>
    </lineage>
</organism>
<protein>
    <submittedName>
        <fullName evidence="1">Uncharacterized protein</fullName>
    </submittedName>
</protein>
<gene>
    <name evidence="1" type="ORF">SAMN06273570_2397</name>
</gene>